<dbReference type="InterPro" id="IPR005119">
    <property type="entry name" value="LysR_subst-bd"/>
</dbReference>
<dbReference type="PROSITE" id="PS50931">
    <property type="entry name" value="HTH_LYSR"/>
    <property type="match status" value="1"/>
</dbReference>
<dbReference type="FunFam" id="1.10.10.10:FF:000001">
    <property type="entry name" value="LysR family transcriptional regulator"/>
    <property type="match status" value="1"/>
</dbReference>
<proteinExistence type="inferred from homology"/>
<evidence type="ECO:0000256" key="2">
    <source>
        <dbReference type="ARBA" id="ARBA00023015"/>
    </source>
</evidence>
<dbReference type="PRINTS" id="PR00039">
    <property type="entry name" value="HTHLYSR"/>
</dbReference>
<reference evidence="6" key="1">
    <citation type="submission" date="2014-08" db="EMBL/GenBank/DDBJ databases">
        <title>Comparative genomics of the Paenibacillus odorifer group.</title>
        <authorList>
            <person name="den Bakker H.C."/>
            <person name="Tsai Y.-C.Y.-C."/>
            <person name="Martin N."/>
            <person name="Korlach J."/>
            <person name="Wiedmann M."/>
        </authorList>
    </citation>
    <scope>NUCLEOTIDE SEQUENCE [LARGE SCALE GENOMIC DNA]</scope>
    <source>
        <strain evidence="6">DSM 13188</strain>
    </source>
</reference>
<comment type="similarity">
    <text evidence="1">Belongs to the LysR transcriptional regulatory family.</text>
</comment>
<dbReference type="Gene3D" id="1.10.10.10">
    <property type="entry name" value="Winged helix-like DNA-binding domain superfamily/Winged helix DNA-binding domain"/>
    <property type="match status" value="1"/>
</dbReference>
<evidence type="ECO:0000259" key="5">
    <source>
        <dbReference type="PROSITE" id="PS50931"/>
    </source>
</evidence>
<accession>A0A089LBL2</accession>
<dbReference type="HOGENOM" id="CLU_039613_6_2_9"/>
<dbReference type="GO" id="GO:0003677">
    <property type="term" value="F:DNA binding"/>
    <property type="evidence" value="ECO:0007669"/>
    <property type="project" value="UniProtKB-KW"/>
</dbReference>
<feature type="domain" description="HTH lysR-type" evidence="5">
    <location>
        <begin position="1"/>
        <end position="58"/>
    </location>
</feature>
<dbReference type="PANTHER" id="PTHR30419:SF24">
    <property type="entry name" value="HTH-TYPE TRANSCRIPTIONAL REGULATOR CZCR"/>
    <property type="match status" value="1"/>
</dbReference>
<dbReference type="AlphaFoldDB" id="A0A089LBL2"/>
<organism evidence="6 7">
    <name type="scientific">Paenibacillus borealis</name>
    <dbReference type="NCBI Taxonomy" id="160799"/>
    <lineage>
        <taxon>Bacteria</taxon>
        <taxon>Bacillati</taxon>
        <taxon>Bacillota</taxon>
        <taxon>Bacilli</taxon>
        <taxon>Bacillales</taxon>
        <taxon>Paenibacillaceae</taxon>
        <taxon>Paenibacillus</taxon>
    </lineage>
</organism>
<keyword evidence="2" id="KW-0805">Transcription regulation</keyword>
<dbReference type="SUPFAM" id="SSF53850">
    <property type="entry name" value="Periplasmic binding protein-like II"/>
    <property type="match status" value="1"/>
</dbReference>
<dbReference type="InterPro" id="IPR050950">
    <property type="entry name" value="HTH-type_LysR_regulators"/>
</dbReference>
<dbReference type="CDD" id="cd05466">
    <property type="entry name" value="PBP2_LTTR_substrate"/>
    <property type="match status" value="1"/>
</dbReference>
<evidence type="ECO:0000256" key="1">
    <source>
        <dbReference type="ARBA" id="ARBA00009437"/>
    </source>
</evidence>
<keyword evidence="3" id="KW-0238">DNA-binding</keyword>
<sequence>MTIVQLQVFAAAAKYNSFTKAAEGLAFTQSAVSQMIQSLEKELGVLLFHRSHQGIVLTRDGENMLKHAELIVRTEQIMKEEALLSAELQTGNLRIGAAPDIACRFIPELTASFKQSFPKVELVLFEGDSQEINHWISSGIIDVGVTMFPEPQLCTVPLITGEMVVILPENHPLGQEGSLSLEQLRERRFIMPGDRDLQKLILSGYSCIHTTIEVKDIHTIQAMVQEGLGVSILPDFYISRRIPKLSVIPLKPSIQQGIMFAVNNHDCVSALAREFIRNSLEDIRTMGLRNTAI</sequence>
<protein>
    <recommendedName>
        <fullName evidence="5">HTH lysR-type domain-containing protein</fullName>
    </recommendedName>
</protein>
<dbReference type="GO" id="GO:0003700">
    <property type="term" value="F:DNA-binding transcription factor activity"/>
    <property type="evidence" value="ECO:0007669"/>
    <property type="project" value="InterPro"/>
</dbReference>
<dbReference type="SUPFAM" id="SSF46785">
    <property type="entry name" value="Winged helix' DNA-binding domain"/>
    <property type="match status" value="1"/>
</dbReference>
<keyword evidence="7" id="KW-1185">Reference proteome</keyword>
<dbReference type="OrthoDB" id="63123at2"/>
<dbReference type="RefSeq" id="WP_042210856.1">
    <property type="nucleotide sequence ID" value="NZ_CP009285.1"/>
</dbReference>
<gene>
    <name evidence="6" type="ORF">PBOR_05955</name>
</gene>
<evidence type="ECO:0000256" key="3">
    <source>
        <dbReference type="ARBA" id="ARBA00023125"/>
    </source>
</evidence>
<dbReference type="EMBL" id="CP009285">
    <property type="protein sequence ID" value="AIQ56533.1"/>
    <property type="molecule type" value="Genomic_DNA"/>
</dbReference>
<dbReference type="InterPro" id="IPR036390">
    <property type="entry name" value="WH_DNA-bd_sf"/>
</dbReference>
<dbReference type="Pfam" id="PF00126">
    <property type="entry name" value="HTH_1"/>
    <property type="match status" value="1"/>
</dbReference>
<dbReference type="InterPro" id="IPR036388">
    <property type="entry name" value="WH-like_DNA-bd_sf"/>
</dbReference>
<keyword evidence="4" id="KW-0804">Transcription</keyword>
<dbReference type="Gene3D" id="3.40.190.290">
    <property type="match status" value="1"/>
</dbReference>
<dbReference type="Proteomes" id="UP000029518">
    <property type="component" value="Chromosome"/>
</dbReference>
<dbReference type="Pfam" id="PF03466">
    <property type="entry name" value="LysR_substrate"/>
    <property type="match status" value="1"/>
</dbReference>
<dbReference type="PANTHER" id="PTHR30419">
    <property type="entry name" value="HTH-TYPE TRANSCRIPTIONAL REGULATOR YBHD"/>
    <property type="match status" value="1"/>
</dbReference>
<dbReference type="InterPro" id="IPR000847">
    <property type="entry name" value="LysR_HTH_N"/>
</dbReference>
<evidence type="ECO:0000313" key="7">
    <source>
        <dbReference type="Proteomes" id="UP000029518"/>
    </source>
</evidence>
<name>A0A089LBL2_PAEBO</name>
<evidence type="ECO:0000313" key="6">
    <source>
        <dbReference type="EMBL" id="AIQ56533.1"/>
    </source>
</evidence>
<dbReference type="GO" id="GO:0005829">
    <property type="term" value="C:cytosol"/>
    <property type="evidence" value="ECO:0007669"/>
    <property type="project" value="TreeGrafter"/>
</dbReference>
<evidence type="ECO:0000256" key="4">
    <source>
        <dbReference type="ARBA" id="ARBA00023163"/>
    </source>
</evidence>
<dbReference type="KEGG" id="pbd:PBOR_05955"/>